<evidence type="ECO:0000313" key="7">
    <source>
        <dbReference type="Proteomes" id="UP000033647"/>
    </source>
</evidence>
<dbReference type="EMBL" id="LAFY01001012">
    <property type="protein sequence ID" value="KJX95809.1"/>
    <property type="molecule type" value="Genomic_DNA"/>
</dbReference>
<dbReference type="CDD" id="cd07813">
    <property type="entry name" value="COQ10p_like"/>
    <property type="match status" value="1"/>
</dbReference>
<accession>A0A0F4GEP4</accession>
<comment type="caution">
    <text evidence="6">The sequence shown here is derived from an EMBL/GenBank/DDBJ whole genome shotgun (WGS) entry which is preliminary data.</text>
</comment>
<dbReference type="InterPro" id="IPR023393">
    <property type="entry name" value="START-like_dom_sf"/>
</dbReference>
<evidence type="ECO:0000256" key="4">
    <source>
        <dbReference type="SAM" id="MobiDB-lite"/>
    </source>
</evidence>
<evidence type="ECO:0000256" key="1">
    <source>
        <dbReference type="ARBA" id="ARBA00006885"/>
    </source>
</evidence>
<feature type="domain" description="Coenzyme Q-binding protein COQ10 START" evidence="5">
    <location>
        <begin position="57"/>
        <end position="242"/>
    </location>
</feature>
<dbReference type="STRING" id="1047168.A0A0F4GEP4"/>
<dbReference type="OrthoDB" id="292693at2759"/>
<organism evidence="6 7">
    <name type="scientific">Zymoseptoria brevis</name>
    <dbReference type="NCBI Taxonomy" id="1047168"/>
    <lineage>
        <taxon>Eukaryota</taxon>
        <taxon>Fungi</taxon>
        <taxon>Dikarya</taxon>
        <taxon>Ascomycota</taxon>
        <taxon>Pezizomycotina</taxon>
        <taxon>Dothideomycetes</taxon>
        <taxon>Dothideomycetidae</taxon>
        <taxon>Mycosphaerellales</taxon>
        <taxon>Mycosphaerellaceae</taxon>
        <taxon>Zymoseptoria</taxon>
    </lineage>
</organism>
<dbReference type="Proteomes" id="UP000033647">
    <property type="component" value="Unassembled WGS sequence"/>
</dbReference>
<dbReference type="PANTHER" id="PTHR12901:SF10">
    <property type="entry name" value="COENZYME Q-BINDING PROTEIN COQ10, MITOCHONDRIAL"/>
    <property type="match status" value="1"/>
</dbReference>
<dbReference type="InterPro" id="IPR044996">
    <property type="entry name" value="COQ10-like"/>
</dbReference>
<evidence type="ECO:0000256" key="2">
    <source>
        <dbReference type="ARBA" id="ARBA00011814"/>
    </source>
</evidence>
<evidence type="ECO:0000256" key="3">
    <source>
        <dbReference type="ARBA" id="ARBA00024947"/>
    </source>
</evidence>
<dbReference type="PANTHER" id="PTHR12901">
    <property type="entry name" value="SPERM PROTEIN HOMOLOG"/>
    <property type="match status" value="1"/>
</dbReference>
<dbReference type="GO" id="GO:0045333">
    <property type="term" value="P:cellular respiration"/>
    <property type="evidence" value="ECO:0007669"/>
    <property type="project" value="InterPro"/>
</dbReference>
<protein>
    <recommendedName>
        <fullName evidence="5">Coenzyme Q-binding protein COQ10 START domain-containing protein</fullName>
    </recommendedName>
</protein>
<feature type="compositionally biased region" description="Basic and acidic residues" evidence="4">
    <location>
        <begin position="186"/>
        <end position="198"/>
    </location>
</feature>
<dbReference type="Pfam" id="PF03364">
    <property type="entry name" value="Polyketide_cyc"/>
    <property type="match status" value="1"/>
</dbReference>
<reference evidence="6 7" key="1">
    <citation type="submission" date="2015-03" db="EMBL/GenBank/DDBJ databases">
        <title>RNA-seq based gene annotation and comparative genomics of four Zymoseptoria species reveal species-specific pathogenicity related genes and transposable element activity.</title>
        <authorList>
            <person name="Grandaubert J."/>
            <person name="Bhattacharyya A."/>
            <person name="Stukenbrock E.H."/>
        </authorList>
    </citation>
    <scope>NUCLEOTIDE SEQUENCE [LARGE SCALE GENOMIC DNA]</scope>
    <source>
        <strain evidence="6 7">Zb18110</strain>
    </source>
</reference>
<feature type="region of interest" description="Disordered" evidence="4">
    <location>
        <begin position="134"/>
        <end position="160"/>
    </location>
</feature>
<comment type="subunit">
    <text evidence="2">Interacts with coenzyme Q.</text>
</comment>
<dbReference type="GO" id="GO:0048039">
    <property type="term" value="F:ubiquinone binding"/>
    <property type="evidence" value="ECO:0007669"/>
    <property type="project" value="InterPro"/>
</dbReference>
<dbReference type="SUPFAM" id="SSF55961">
    <property type="entry name" value="Bet v1-like"/>
    <property type="match status" value="1"/>
</dbReference>
<gene>
    <name evidence="6" type="ORF">TI39_contig1021g00012</name>
</gene>
<evidence type="ECO:0000259" key="5">
    <source>
        <dbReference type="Pfam" id="PF03364"/>
    </source>
</evidence>
<dbReference type="InterPro" id="IPR005031">
    <property type="entry name" value="COQ10_START"/>
</dbReference>
<comment type="similarity">
    <text evidence="1">Belongs to the COQ10 family.</text>
</comment>
<comment type="function">
    <text evidence="3">Required for the function of coenzyme Q in the respiratory chain. May serve as a chaperone or may be involved in the transport of Q6 from its site of synthesis to the catalytic sites of the respiratory complexes.</text>
</comment>
<feature type="compositionally biased region" description="Basic and acidic residues" evidence="4">
    <location>
        <begin position="140"/>
        <end position="159"/>
    </location>
</feature>
<sequence>MKAISPITSSILQNAFRPAAPRSCRAAFLADASLQRQQRKFMSFTPNQTLTATRTLRYPAAVVYEIISDVDSYHKFLPFCQGSEVTKKSQPAADGKAYPEEAKLMIGFNGNINEEFTSRIYCIPGRVVEAVSGNTNSTLPKDEVSHHNERPPADQDPSRKATVMSQLLTRWTLKGYPYKPPPVGAVDRDSTHRNHDETNPVPGQEKTEVNLTIEYQFANPLYAAMSSAVASKVADKMIEAFENRVKAVLEGPAHAKRKTT</sequence>
<keyword evidence="7" id="KW-1185">Reference proteome</keyword>
<evidence type="ECO:0000313" key="6">
    <source>
        <dbReference type="EMBL" id="KJX95809.1"/>
    </source>
</evidence>
<name>A0A0F4GEP4_9PEZI</name>
<proteinExistence type="inferred from homology"/>
<dbReference type="AlphaFoldDB" id="A0A0F4GEP4"/>
<dbReference type="Gene3D" id="3.30.530.20">
    <property type="match status" value="1"/>
</dbReference>
<feature type="region of interest" description="Disordered" evidence="4">
    <location>
        <begin position="184"/>
        <end position="204"/>
    </location>
</feature>
<dbReference type="GO" id="GO:0005739">
    <property type="term" value="C:mitochondrion"/>
    <property type="evidence" value="ECO:0007669"/>
    <property type="project" value="TreeGrafter"/>
</dbReference>